<comment type="function">
    <text evidence="2">A mycothiol (MSH, N-acetylcysteinyl-glucosaminyl-inositol) S-conjugate amidase, it recycles conjugated MSH to the N-acetyl cysteine conjugate (AcCys S-conjugate, a mercapturic acid) and the MSH precursor. Involved in MSH-dependent detoxification of a number of alkylating agents and antibiotics.</text>
</comment>
<dbReference type="GO" id="GO:0010127">
    <property type="term" value="P:mycothiol-dependent detoxification"/>
    <property type="evidence" value="ECO:0007669"/>
    <property type="project" value="UniProtKB-UniRule"/>
</dbReference>
<dbReference type="InterPro" id="IPR024078">
    <property type="entry name" value="LmbE-like_dom_sf"/>
</dbReference>
<keyword evidence="2" id="KW-0479">Metal-binding</keyword>
<dbReference type="SUPFAM" id="SSF102588">
    <property type="entry name" value="LmbE-like"/>
    <property type="match status" value="1"/>
</dbReference>
<keyword evidence="2 4" id="KW-0378">Hydrolase</keyword>
<comment type="similarity">
    <text evidence="2">Belongs to the MshB deacetylase family. Mca subfamily.</text>
</comment>
<dbReference type="PANTHER" id="PTHR12993">
    <property type="entry name" value="N-ACETYLGLUCOSAMINYL-PHOSPHATIDYLINOSITOL DE-N-ACETYLASE-RELATED"/>
    <property type="match status" value="1"/>
</dbReference>
<sequence>MTEAPRRSGQRLMAVHAHPDDESSKGAATMAKYVAEGADVLVCTMTGGERGDILNPAMDRPGVRRELPRLRREEMDRAREILGIRQRFLGFLDSGLFGQGTAPPEGSFAAQDPVVAARPLVHAIREFRPHVLVTYDTHGGYPHPDHVMTHRVAVEAFAAAGDASRHPGAGDPWQPSKLYYITAFSKAYFTAIHQAMTESGLDSPAGEVLREWDDSQATWVSTTRVECADYFPIRRQAQLAHRTQVDPNGPALACPLSLEQLTWPTEDYHLAVSRVRTDVPEDDLFAGIAVERADLITAR</sequence>
<dbReference type="RefSeq" id="WP_202896445.1">
    <property type="nucleotide sequence ID" value="NZ_BAABJL010000202.1"/>
</dbReference>
<dbReference type="GO" id="GO:0008270">
    <property type="term" value="F:zinc ion binding"/>
    <property type="evidence" value="ECO:0007669"/>
    <property type="project" value="UniProtKB-UniRule"/>
</dbReference>
<dbReference type="GO" id="GO:0010126">
    <property type="term" value="P:mycothiol metabolic process"/>
    <property type="evidence" value="ECO:0007669"/>
    <property type="project" value="UniProtKB-UniRule"/>
</dbReference>
<comment type="subunit">
    <text evidence="2">Monomer.</text>
</comment>
<evidence type="ECO:0000256" key="3">
    <source>
        <dbReference type="SAM" id="MobiDB-lite"/>
    </source>
</evidence>
<proteinExistence type="inferred from homology"/>
<name>A0A927MUV8_9ACTN</name>
<dbReference type="Proteomes" id="UP000638648">
    <property type="component" value="Unassembled WGS sequence"/>
</dbReference>
<organism evidence="4 5">
    <name type="scientific">Actinopolymorpha pittospori</name>
    <dbReference type="NCBI Taxonomy" id="648752"/>
    <lineage>
        <taxon>Bacteria</taxon>
        <taxon>Bacillati</taxon>
        <taxon>Actinomycetota</taxon>
        <taxon>Actinomycetes</taxon>
        <taxon>Propionibacteriales</taxon>
        <taxon>Actinopolymorphaceae</taxon>
        <taxon>Actinopolymorpha</taxon>
    </lineage>
</organism>
<protein>
    <recommendedName>
        <fullName evidence="2">Mycothiol S-conjugate amidase</fullName>
        <ecNumber evidence="2">3.5.1.115</ecNumber>
    </recommendedName>
</protein>
<reference evidence="4" key="1">
    <citation type="submission" date="2020-10" db="EMBL/GenBank/DDBJ databases">
        <title>Sequencing the genomes of 1000 actinobacteria strains.</title>
        <authorList>
            <person name="Klenk H.-P."/>
        </authorList>
    </citation>
    <scope>NUCLEOTIDE SEQUENCE</scope>
    <source>
        <strain evidence="4">DSM 45354</strain>
    </source>
</reference>
<dbReference type="EMBL" id="JADBEM010000001">
    <property type="protein sequence ID" value="MBE1607311.1"/>
    <property type="molecule type" value="Genomic_DNA"/>
</dbReference>
<feature type="region of interest" description="Disordered" evidence="3">
    <location>
        <begin position="1"/>
        <end position="24"/>
    </location>
</feature>
<dbReference type="NCBIfam" id="TIGR03446">
    <property type="entry name" value="mycothiol_Mca"/>
    <property type="match status" value="1"/>
</dbReference>
<evidence type="ECO:0000256" key="2">
    <source>
        <dbReference type="HAMAP-Rule" id="MF_01482"/>
    </source>
</evidence>
<keyword evidence="5" id="KW-1185">Reference proteome</keyword>
<dbReference type="HAMAP" id="MF_01482">
    <property type="entry name" value="Mca"/>
    <property type="match status" value="1"/>
</dbReference>
<gene>
    <name evidence="2" type="primary">mca</name>
    <name evidence="4" type="ORF">HEB94_004159</name>
</gene>
<dbReference type="InterPro" id="IPR003737">
    <property type="entry name" value="GlcNAc_PI_deacetylase-related"/>
</dbReference>
<keyword evidence="1 2" id="KW-0862">Zinc</keyword>
<comment type="caution">
    <text evidence="4">The sequence shown here is derived from an EMBL/GenBank/DDBJ whole genome shotgun (WGS) entry which is preliminary data.</text>
</comment>
<accession>A0A927MUV8</accession>
<evidence type="ECO:0000313" key="5">
    <source>
        <dbReference type="Proteomes" id="UP000638648"/>
    </source>
</evidence>
<dbReference type="PANTHER" id="PTHR12993:SF11">
    <property type="entry name" value="N-ACETYLGLUCOSAMINYL-PHOSPHATIDYLINOSITOL DE-N-ACETYLASE"/>
    <property type="match status" value="1"/>
</dbReference>
<feature type="binding site" evidence="2">
    <location>
        <position position="146"/>
    </location>
    <ligand>
        <name>Zn(2+)</name>
        <dbReference type="ChEBI" id="CHEBI:29105"/>
    </ligand>
</feature>
<comment type="cofactor">
    <cofactor evidence="2">
        <name>Zn(2+)</name>
        <dbReference type="ChEBI" id="CHEBI:29105"/>
    </cofactor>
    <text evidence="2">Binds 1 zinc ion per subunit.</text>
</comment>
<dbReference type="Pfam" id="PF02585">
    <property type="entry name" value="PIG-L"/>
    <property type="match status" value="1"/>
</dbReference>
<dbReference type="AlphaFoldDB" id="A0A927MUV8"/>
<dbReference type="InterPro" id="IPR017811">
    <property type="entry name" value="Mca"/>
</dbReference>
<evidence type="ECO:0000313" key="4">
    <source>
        <dbReference type="EMBL" id="MBE1607311.1"/>
    </source>
</evidence>
<comment type="catalytic activity">
    <reaction evidence="2">
        <text>mycothiol S-conjugate + H2O = an N-acetyl-L-cysteine-S-conjugate + 1D-myo-inositol 2-amino-2-deoxy-alpha-D-glucopyranoside</text>
        <dbReference type="Rhea" id="RHEA:36543"/>
        <dbReference type="ChEBI" id="CHEBI:15377"/>
        <dbReference type="ChEBI" id="CHEBI:58718"/>
        <dbReference type="ChEBI" id="CHEBI:58886"/>
        <dbReference type="ChEBI" id="CHEBI:59633"/>
        <dbReference type="EC" id="3.5.1.115"/>
    </reaction>
</comment>
<evidence type="ECO:0000256" key="1">
    <source>
        <dbReference type="ARBA" id="ARBA00022833"/>
    </source>
</evidence>
<dbReference type="GO" id="GO:0016811">
    <property type="term" value="F:hydrolase activity, acting on carbon-nitrogen (but not peptide) bonds, in linear amides"/>
    <property type="evidence" value="ECO:0007669"/>
    <property type="project" value="TreeGrafter"/>
</dbReference>
<dbReference type="Gene3D" id="3.40.50.10320">
    <property type="entry name" value="LmbE-like"/>
    <property type="match status" value="1"/>
</dbReference>
<feature type="binding site" evidence="2">
    <location>
        <position position="18"/>
    </location>
    <ligand>
        <name>Zn(2+)</name>
        <dbReference type="ChEBI" id="CHEBI:29105"/>
    </ligand>
</feature>
<feature type="binding site" evidence="2">
    <location>
        <position position="21"/>
    </location>
    <ligand>
        <name>Zn(2+)</name>
        <dbReference type="ChEBI" id="CHEBI:29105"/>
    </ligand>
</feature>
<dbReference type="EC" id="3.5.1.115" evidence="2"/>